<dbReference type="PANTHER" id="PTHR14430:SF0">
    <property type="entry name" value="SEC2P DOMAIN-CONTAINING PROTEIN"/>
    <property type="match status" value="1"/>
</dbReference>
<proteinExistence type="predicted"/>
<dbReference type="CDD" id="cd21044">
    <property type="entry name" value="Rab11BD_RAB3IP_like"/>
    <property type="match status" value="1"/>
</dbReference>
<evidence type="ECO:0000256" key="3">
    <source>
        <dbReference type="SAM" id="MobiDB-lite"/>
    </source>
</evidence>
<dbReference type="GO" id="GO:0051286">
    <property type="term" value="C:cell tip"/>
    <property type="evidence" value="ECO:0007669"/>
    <property type="project" value="TreeGrafter"/>
</dbReference>
<dbReference type="STRING" id="90262.A0A1X2ICX9"/>
<comment type="caution">
    <text evidence="5">The sequence shown here is derived from an EMBL/GenBank/DDBJ whole genome shotgun (WGS) entry which is preliminary data.</text>
</comment>
<dbReference type="PANTHER" id="PTHR14430">
    <property type="entry name" value="RABIN3-RELATED"/>
    <property type="match status" value="1"/>
</dbReference>
<dbReference type="Gene3D" id="6.10.140.910">
    <property type="match status" value="1"/>
</dbReference>
<accession>A0A1X2ICX9</accession>
<evidence type="ECO:0000313" key="5">
    <source>
        <dbReference type="EMBL" id="ORZ14136.1"/>
    </source>
</evidence>
<gene>
    <name evidence="5" type="ORF">BCR42DRAFT_418115</name>
</gene>
<evidence type="ECO:0000256" key="1">
    <source>
        <dbReference type="ARBA" id="ARBA00023054"/>
    </source>
</evidence>
<dbReference type="GO" id="GO:0006887">
    <property type="term" value="P:exocytosis"/>
    <property type="evidence" value="ECO:0007669"/>
    <property type="project" value="TreeGrafter"/>
</dbReference>
<keyword evidence="1 2" id="KW-0175">Coiled coil</keyword>
<dbReference type="SUPFAM" id="SSF144284">
    <property type="entry name" value="Sec2 N-terminal region"/>
    <property type="match status" value="1"/>
</dbReference>
<protein>
    <recommendedName>
        <fullName evidence="4">GDP/GTP exchange factor Sec2 N-terminal domain-containing protein</fullName>
    </recommendedName>
</protein>
<dbReference type="GO" id="GO:0070319">
    <property type="term" value="C:Golgi to plasma membrane transport vesicle"/>
    <property type="evidence" value="ECO:0007669"/>
    <property type="project" value="TreeGrafter"/>
</dbReference>
<dbReference type="Proteomes" id="UP000193560">
    <property type="component" value="Unassembled WGS sequence"/>
</dbReference>
<feature type="region of interest" description="Disordered" evidence="3">
    <location>
        <begin position="480"/>
        <end position="510"/>
    </location>
</feature>
<feature type="coiled-coil region" evidence="2">
    <location>
        <begin position="142"/>
        <end position="261"/>
    </location>
</feature>
<keyword evidence="6" id="KW-1185">Reference proteome</keyword>
<feature type="region of interest" description="Disordered" evidence="3">
    <location>
        <begin position="298"/>
        <end position="335"/>
    </location>
</feature>
<dbReference type="EMBL" id="MCGE01000015">
    <property type="protein sequence ID" value="ORZ14136.1"/>
    <property type="molecule type" value="Genomic_DNA"/>
</dbReference>
<organism evidence="5 6">
    <name type="scientific">Absidia repens</name>
    <dbReference type="NCBI Taxonomy" id="90262"/>
    <lineage>
        <taxon>Eukaryota</taxon>
        <taxon>Fungi</taxon>
        <taxon>Fungi incertae sedis</taxon>
        <taxon>Mucoromycota</taxon>
        <taxon>Mucoromycotina</taxon>
        <taxon>Mucoromycetes</taxon>
        <taxon>Mucorales</taxon>
        <taxon>Cunninghamellaceae</taxon>
        <taxon>Absidia</taxon>
    </lineage>
</organism>
<evidence type="ECO:0000256" key="2">
    <source>
        <dbReference type="SAM" id="Coils"/>
    </source>
</evidence>
<dbReference type="OrthoDB" id="5560525at2759"/>
<dbReference type="GO" id="GO:0005085">
    <property type="term" value="F:guanyl-nucleotide exchange factor activity"/>
    <property type="evidence" value="ECO:0007669"/>
    <property type="project" value="InterPro"/>
</dbReference>
<dbReference type="InterPro" id="IPR009449">
    <property type="entry name" value="Sec2_N"/>
</dbReference>
<dbReference type="Pfam" id="PF06428">
    <property type="entry name" value="Sec2p"/>
    <property type="match status" value="1"/>
</dbReference>
<sequence length="616" mass="68875">MTTMEAIPQIQSMAHQPKDMTALFNQLQVNINQSQPRISDGTTSTLSVSSSSTTPSTTAMQPELEHALPAPPTTNNNSALSTQHPPVTTCPCHHWLVSMDSEHCGLCDAPNSTMAIWQAERTERTKKLRAYKRQWLDLTATKDQQQNDMMSLQRTIVEHRESLMNCEEDISSLQQDIEMLRSKCKDESAQVEVIERAKQAAKREIEDLGQHLFKEVQDMIGVEQQEKAILEASCGDLKQQLEQTQLDLDQAGIQLQALRMDIGRWGDHQDEQQHMIPTTTTPTSPTFNNNNSSIIICDNDTSDTGNAESGRSSTATALSSSSSYSVSTPVSSPSPHMSVISQKFLMRAKMDLTALRNDGKMGNLQLETFEDDQQLLDFQEFIDNATSTSFSLRKLHGLPFIKMCLADDIEPCLRFGPRPKVTNYKRILEAIQIKTCFVEKCPPGFVREQAVLLRKERLAKKNKPSLWDKFAASASASVTTSTSSSTRSSGESATTDTTTNNNTTTPTTPSSICEDEDYLYLSCATCGRPMTDASTTEDDLAFRFRISYFDEWACIDRYCADRLTSVISFYTFLRQLRIGDFKGRSLMDIYQECSRLRLSMFLSRLGAFPLSSSSSP</sequence>
<feature type="domain" description="GDP/GTP exchange factor Sec2 N-terminal" evidence="4">
    <location>
        <begin position="136"/>
        <end position="260"/>
    </location>
</feature>
<evidence type="ECO:0000259" key="4">
    <source>
        <dbReference type="Pfam" id="PF06428"/>
    </source>
</evidence>
<reference evidence="5 6" key="1">
    <citation type="submission" date="2016-07" db="EMBL/GenBank/DDBJ databases">
        <title>Pervasive Adenine N6-methylation of Active Genes in Fungi.</title>
        <authorList>
            <consortium name="DOE Joint Genome Institute"/>
            <person name="Mondo S.J."/>
            <person name="Dannebaum R.O."/>
            <person name="Kuo R.C."/>
            <person name="Labutti K."/>
            <person name="Haridas S."/>
            <person name="Kuo A."/>
            <person name="Salamov A."/>
            <person name="Ahrendt S.R."/>
            <person name="Lipzen A."/>
            <person name="Sullivan W."/>
            <person name="Andreopoulos W.B."/>
            <person name="Clum A."/>
            <person name="Lindquist E."/>
            <person name="Daum C."/>
            <person name="Ramamoorthy G.K."/>
            <person name="Gryganskyi A."/>
            <person name="Culley D."/>
            <person name="Magnuson J.K."/>
            <person name="James T.Y."/>
            <person name="O'Malley M.A."/>
            <person name="Stajich J.E."/>
            <person name="Spatafora J.W."/>
            <person name="Visel A."/>
            <person name="Grigoriev I.V."/>
        </authorList>
    </citation>
    <scope>NUCLEOTIDE SEQUENCE [LARGE SCALE GENOMIC DNA]</scope>
    <source>
        <strain evidence="5 6">NRRL 1336</strain>
    </source>
</reference>
<evidence type="ECO:0000313" key="6">
    <source>
        <dbReference type="Proteomes" id="UP000193560"/>
    </source>
</evidence>
<name>A0A1X2ICX9_9FUNG</name>
<dbReference type="Pfam" id="PF25555">
    <property type="entry name" value="RAB3A-like_C"/>
    <property type="match status" value="1"/>
</dbReference>
<feature type="region of interest" description="Disordered" evidence="3">
    <location>
        <begin position="34"/>
        <end position="60"/>
    </location>
</feature>
<feature type="compositionally biased region" description="Low complexity" evidence="3">
    <location>
        <begin position="42"/>
        <end position="58"/>
    </location>
</feature>
<dbReference type="InterPro" id="IPR040351">
    <property type="entry name" value="RAB3IL/RAB3IP/Sec2"/>
</dbReference>
<feature type="compositionally biased region" description="Low complexity" evidence="3">
    <location>
        <begin position="480"/>
        <end position="509"/>
    </location>
</feature>
<dbReference type="AlphaFoldDB" id="A0A1X2ICX9"/>